<dbReference type="AlphaFoldDB" id="A0A931E3X4"/>
<evidence type="ECO:0000313" key="3">
    <source>
        <dbReference type="Proteomes" id="UP000772566"/>
    </source>
</evidence>
<name>A0A931E3X4_9ACTN</name>
<feature type="region of interest" description="Disordered" evidence="1">
    <location>
        <begin position="25"/>
        <end position="53"/>
    </location>
</feature>
<accession>A0A931E3X4</accession>
<proteinExistence type="predicted"/>
<feature type="non-terminal residue" evidence="2">
    <location>
        <position position="345"/>
    </location>
</feature>
<protein>
    <submittedName>
        <fullName evidence="2">Uncharacterized protein</fullName>
    </submittedName>
</protein>
<gene>
    <name evidence="2" type="ORF">HXK23_05870</name>
</gene>
<comment type="caution">
    <text evidence="2">The sequence shown here is derived from an EMBL/GenBank/DDBJ whole genome shotgun (WGS) entry which is preliminary data.</text>
</comment>
<evidence type="ECO:0000256" key="1">
    <source>
        <dbReference type="SAM" id="MobiDB-lite"/>
    </source>
</evidence>
<reference evidence="2" key="1">
    <citation type="submission" date="2020-04" db="EMBL/GenBank/DDBJ databases">
        <title>Deep metagenomics examines the oral microbiome during advanced dental caries in children, revealing novel taxa and co-occurrences with host molecules.</title>
        <authorList>
            <person name="Baker J.L."/>
            <person name="Morton J.T."/>
            <person name="Dinis M."/>
            <person name="Alvarez R."/>
            <person name="Tran N.C."/>
            <person name="Knight R."/>
            <person name="Edlund A."/>
        </authorList>
    </citation>
    <scope>NUCLEOTIDE SEQUENCE</scope>
    <source>
        <strain evidence="2">JCVI_22A_bin.2</strain>
    </source>
</reference>
<dbReference type="EMBL" id="JABZGT010000415">
    <property type="protein sequence ID" value="MBF4809728.1"/>
    <property type="molecule type" value="Genomic_DNA"/>
</dbReference>
<organism evidence="2 3">
    <name type="scientific">Lancefieldella parvula</name>
    <dbReference type="NCBI Taxonomy" id="1382"/>
    <lineage>
        <taxon>Bacteria</taxon>
        <taxon>Bacillati</taxon>
        <taxon>Actinomycetota</taxon>
        <taxon>Coriobacteriia</taxon>
        <taxon>Coriobacteriales</taxon>
        <taxon>Atopobiaceae</taxon>
        <taxon>Lancefieldella</taxon>
    </lineage>
</organism>
<dbReference type="Proteomes" id="UP000772566">
    <property type="component" value="Unassembled WGS sequence"/>
</dbReference>
<sequence length="345" mass="39421">MALCATIAGAGFAFSTWQQRSHDNAVREQDKLRQEQAESRAREDREKQRDLDETRRLEQIERDEYWKRREQIYQLLGSENPGLRLGAVALLAELADSAAHSTHLNETEKQHLQRHIIDTLCLQVRHEGQAANASKNSNEHSKIQQLIIETILERANVNKMNNFLANWSHHKIDLSDSNIITSVYISDFTTLSLINFNGSHFFKPVTIHRSTIYRLLWQTATFDSFLTVGDFEHPTKFGTDGFPHRIDRANIHNTTIITSRAYAIYRSPSTNTAMSGLELKSCIFLEEDCKCPTSCYCKCKGDTCLCNIHLECKCEKQCFTYGEIDIEDDTSSPSSTKQNPTLDIL</sequence>
<evidence type="ECO:0000313" key="2">
    <source>
        <dbReference type="EMBL" id="MBF4809728.1"/>
    </source>
</evidence>